<dbReference type="EMBL" id="JACHHE010000001">
    <property type="protein sequence ID" value="MBB5178990.1"/>
    <property type="molecule type" value="Genomic_DNA"/>
</dbReference>
<evidence type="ECO:0000256" key="2">
    <source>
        <dbReference type="ARBA" id="ARBA00022490"/>
    </source>
</evidence>
<comment type="similarity">
    <text evidence="7">Belongs to the MraZ family.</text>
</comment>
<keyword evidence="5 7" id="KW-0238">DNA-binding</keyword>
<dbReference type="SUPFAM" id="SSF89447">
    <property type="entry name" value="AbrB/MazE/MraZ-like"/>
    <property type="match status" value="1"/>
</dbReference>
<keyword evidence="4 7" id="KW-0805">Transcription regulation</keyword>
<dbReference type="Pfam" id="PF02381">
    <property type="entry name" value="MraZ"/>
    <property type="match status" value="2"/>
</dbReference>
<dbReference type="GO" id="GO:0003700">
    <property type="term" value="F:DNA-binding transcription factor activity"/>
    <property type="evidence" value="ECO:0007669"/>
    <property type="project" value="UniProtKB-UniRule"/>
</dbReference>
<dbReference type="GO" id="GO:0005737">
    <property type="term" value="C:cytoplasm"/>
    <property type="evidence" value="ECO:0007669"/>
    <property type="project" value="UniProtKB-UniRule"/>
</dbReference>
<sequence length="182" mass="20971">MSQEVQLGFFSVTYVKYLKNKWWEVGDCGTLKTISGVDGMFMGEYQHSVDAKGRLIVPAKFREQLGENFVITRGLDQCLFGYTMDEWIKIEDKLKELPVTKKDARAFTRFFFSGASEVELDKQGRVNIPSTLISYAKLEKECVILGVSNRFEIWSKDAWEEYFTASEDSFNDIAENLADFDF</sequence>
<comment type="subcellular location">
    <subcellularLocation>
        <location evidence="7">Cytoplasm</location>
        <location evidence="7">Nucleoid</location>
    </subcellularLocation>
</comment>
<evidence type="ECO:0000256" key="7">
    <source>
        <dbReference type="HAMAP-Rule" id="MF_01008"/>
    </source>
</evidence>
<feature type="domain" description="SpoVT-AbrB" evidence="8">
    <location>
        <begin position="115"/>
        <end position="158"/>
    </location>
</feature>
<dbReference type="InterPro" id="IPR037914">
    <property type="entry name" value="SpoVT-AbrB_sf"/>
</dbReference>
<dbReference type="CDD" id="cd16321">
    <property type="entry name" value="MraZ_C"/>
    <property type="match status" value="1"/>
</dbReference>
<dbReference type="CDD" id="cd16320">
    <property type="entry name" value="MraZ_N"/>
    <property type="match status" value="1"/>
</dbReference>
<dbReference type="Proteomes" id="UP000525923">
    <property type="component" value="Unassembled WGS sequence"/>
</dbReference>
<evidence type="ECO:0000256" key="1">
    <source>
        <dbReference type="ARBA" id="ARBA00013860"/>
    </source>
</evidence>
<evidence type="ECO:0000256" key="5">
    <source>
        <dbReference type="ARBA" id="ARBA00023125"/>
    </source>
</evidence>
<dbReference type="PANTHER" id="PTHR34701">
    <property type="entry name" value="TRANSCRIPTIONAL REGULATOR MRAZ"/>
    <property type="match status" value="1"/>
</dbReference>
<dbReference type="InterPro" id="IPR007159">
    <property type="entry name" value="SpoVT-AbrB_dom"/>
</dbReference>
<evidence type="ECO:0000313" key="9">
    <source>
        <dbReference type="EMBL" id="MBB5178990.1"/>
    </source>
</evidence>
<dbReference type="Gene3D" id="3.40.1550.20">
    <property type="entry name" value="Transcriptional regulator MraZ domain"/>
    <property type="match status" value="1"/>
</dbReference>
<evidence type="ECO:0000256" key="6">
    <source>
        <dbReference type="ARBA" id="ARBA00023163"/>
    </source>
</evidence>
<dbReference type="InterPro" id="IPR038619">
    <property type="entry name" value="MraZ_sf"/>
</dbReference>
<dbReference type="InterPro" id="IPR035644">
    <property type="entry name" value="MraZ_C"/>
</dbReference>
<dbReference type="GO" id="GO:2000143">
    <property type="term" value="P:negative regulation of DNA-templated transcription initiation"/>
    <property type="evidence" value="ECO:0007669"/>
    <property type="project" value="TreeGrafter"/>
</dbReference>
<comment type="caution">
    <text evidence="9">The sequence shown here is derived from an EMBL/GenBank/DDBJ whole genome shotgun (WGS) entry which is preliminary data.</text>
</comment>
<name>A0A7W8FSZ3_9BACL</name>
<comment type="subunit">
    <text evidence="7">Forms oligomers.</text>
</comment>
<organism evidence="9 10">
    <name type="scientific">Planococcus koreensis</name>
    <dbReference type="NCBI Taxonomy" id="112331"/>
    <lineage>
        <taxon>Bacteria</taxon>
        <taxon>Bacillati</taxon>
        <taxon>Bacillota</taxon>
        <taxon>Bacilli</taxon>
        <taxon>Bacillales</taxon>
        <taxon>Caryophanaceae</taxon>
        <taxon>Planococcus</taxon>
    </lineage>
</organism>
<keyword evidence="10" id="KW-1185">Reference proteome</keyword>
<dbReference type="HAMAP" id="MF_01008">
    <property type="entry name" value="MraZ"/>
    <property type="match status" value="1"/>
</dbReference>
<dbReference type="InterPro" id="IPR020603">
    <property type="entry name" value="MraZ_dom"/>
</dbReference>
<dbReference type="PANTHER" id="PTHR34701:SF1">
    <property type="entry name" value="TRANSCRIPTIONAL REGULATOR MRAZ"/>
    <property type="match status" value="1"/>
</dbReference>
<dbReference type="InterPro" id="IPR035642">
    <property type="entry name" value="MraZ_N"/>
</dbReference>
<reference evidence="9 10" key="1">
    <citation type="submission" date="2020-08" db="EMBL/GenBank/DDBJ databases">
        <title>Genomic Encyclopedia of Type Strains, Phase IV (KMG-IV): sequencing the most valuable type-strain genomes for metagenomic binning, comparative biology and taxonomic classification.</title>
        <authorList>
            <person name="Goeker M."/>
        </authorList>
    </citation>
    <scope>NUCLEOTIDE SEQUENCE [LARGE SCALE GENOMIC DNA]</scope>
    <source>
        <strain evidence="9 10">DSM 15895</strain>
    </source>
</reference>
<dbReference type="GO" id="GO:0000976">
    <property type="term" value="F:transcription cis-regulatory region binding"/>
    <property type="evidence" value="ECO:0007669"/>
    <property type="project" value="TreeGrafter"/>
</dbReference>
<evidence type="ECO:0000313" key="10">
    <source>
        <dbReference type="Proteomes" id="UP000525923"/>
    </source>
</evidence>
<gene>
    <name evidence="7" type="primary">mraZ</name>
    <name evidence="9" type="ORF">HNQ44_000412</name>
</gene>
<accession>A0A7W8FSZ3</accession>
<dbReference type="FunFam" id="3.40.1550.20:FF:000002">
    <property type="entry name" value="Transcriptional regulator MraZ"/>
    <property type="match status" value="1"/>
</dbReference>
<evidence type="ECO:0000256" key="4">
    <source>
        <dbReference type="ARBA" id="ARBA00023015"/>
    </source>
</evidence>
<evidence type="ECO:0000259" key="8">
    <source>
        <dbReference type="PROSITE" id="PS51740"/>
    </source>
</evidence>
<dbReference type="PROSITE" id="PS51740">
    <property type="entry name" value="SPOVT_ABRB"/>
    <property type="match status" value="2"/>
</dbReference>
<proteinExistence type="inferred from homology"/>
<keyword evidence="2 7" id="KW-0963">Cytoplasm</keyword>
<evidence type="ECO:0000256" key="3">
    <source>
        <dbReference type="ARBA" id="ARBA00022737"/>
    </source>
</evidence>
<dbReference type="NCBIfam" id="TIGR00242">
    <property type="entry name" value="division/cell wall cluster transcriptional repressor MraZ"/>
    <property type="match status" value="1"/>
</dbReference>
<dbReference type="GO" id="GO:0009295">
    <property type="term" value="C:nucleoid"/>
    <property type="evidence" value="ECO:0007669"/>
    <property type="project" value="UniProtKB-SubCell"/>
</dbReference>
<keyword evidence="3" id="KW-0677">Repeat</keyword>
<keyword evidence="6 7" id="KW-0804">Transcription</keyword>
<dbReference type="InterPro" id="IPR003444">
    <property type="entry name" value="MraZ"/>
</dbReference>
<feature type="domain" description="SpoVT-AbrB" evidence="8">
    <location>
        <begin position="44"/>
        <end position="86"/>
    </location>
</feature>
<protein>
    <recommendedName>
        <fullName evidence="1 7">Transcriptional regulator MraZ</fullName>
    </recommendedName>
</protein>
<dbReference type="AlphaFoldDB" id="A0A7W8FSZ3"/>